<dbReference type="Gene3D" id="1.10.10.10">
    <property type="entry name" value="Winged helix-like DNA-binding domain superfamily/Winged helix DNA-binding domain"/>
    <property type="match status" value="2"/>
</dbReference>
<dbReference type="PANTHER" id="PTHR34293:SF1">
    <property type="entry name" value="HTH-TYPE TRANSCRIPTIONAL REGULATOR TRMBL2"/>
    <property type="match status" value="1"/>
</dbReference>
<keyword evidence="3" id="KW-1185">Reference proteome</keyword>
<comment type="caution">
    <text evidence="2">The sequence shown here is derived from an EMBL/GenBank/DDBJ whole genome shotgun (WGS) entry which is preliminary data.</text>
</comment>
<dbReference type="EMBL" id="JANIID010000031">
    <property type="protein sequence ID" value="MCQ8773520.1"/>
    <property type="molecule type" value="Genomic_DNA"/>
</dbReference>
<dbReference type="Proteomes" id="UP001142374">
    <property type="component" value="Unassembled WGS sequence"/>
</dbReference>
<proteinExistence type="predicted"/>
<dbReference type="GO" id="GO:0006355">
    <property type="term" value="P:regulation of DNA-templated transcription"/>
    <property type="evidence" value="ECO:0007669"/>
    <property type="project" value="InterPro"/>
</dbReference>
<feature type="domain" description="HTH luxR-type" evidence="1">
    <location>
        <begin position="255"/>
        <end position="320"/>
    </location>
</feature>
<dbReference type="SUPFAM" id="SSF46894">
    <property type="entry name" value="C-terminal effector domain of the bipartite response regulators"/>
    <property type="match status" value="1"/>
</dbReference>
<accession>A0A9X2RRM9</accession>
<dbReference type="AlphaFoldDB" id="A0A9X2RRM9"/>
<dbReference type="RefSeq" id="WP_256791377.1">
    <property type="nucleotide sequence ID" value="NZ_JANIID010000031.1"/>
</dbReference>
<dbReference type="CDD" id="cd06170">
    <property type="entry name" value="LuxR_C_like"/>
    <property type="match status" value="1"/>
</dbReference>
<dbReference type="InterPro" id="IPR036388">
    <property type="entry name" value="WH-like_DNA-bd_sf"/>
</dbReference>
<dbReference type="SMART" id="SM00421">
    <property type="entry name" value="HTH_LUXR"/>
    <property type="match status" value="1"/>
</dbReference>
<name>A0A9X2RRM9_9ACTN</name>
<dbReference type="InterPro" id="IPR036390">
    <property type="entry name" value="WH_DNA-bd_sf"/>
</dbReference>
<gene>
    <name evidence="2" type="ORF">NQU55_27745</name>
</gene>
<dbReference type="InterPro" id="IPR051797">
    <property type="entry name" value="TrmB-like"/>
</dbReference>
<dbReference type="Pfam" id="PF00196">
    <property type="entry name" value="GerE"/>
    <property type="match status" value="1"/>
</dbReference>
<evidence type="ECO:0000313" key="2">
    <source>
        <dbReference type="EMBL" id="MCQ8773520.1"/>
    </source>
</evidence>
<dbReference type="InterPro" id="IPR016032">
    <property type="entry name" value="Sig_transdc_resp-reg_C-effctor"/>
</dbReference>
<dbReference type="PROSITE" id="PS50043">
    <property type="entry name" value="HTH_LUXR_2"/>
    <property type="match status" value="1"/>
</dbReference>
<protein>
    <submittedName>
        <fullName evidence="2">Helix-turn-helix transcriptional regulator</fullName>
    </submittedName>
</protein>
<reference evidence="2" key="1">
    <citation type="submission" date="2022-06" db="EMBL/GenBank/DDBJ databases">
        <title>WGS of actinobacteria.</title>
        <authorList>
            <person name="Thawai C."/>
        </authorList>
    </citation>
    <scope>NUCLEOTIDE SEQUENCE</scope>
    <source>
        <strain evidence="2">AA8</strain>
    </source>
</reference>
<dbReference type="InterPro" id="IPR000792">
    <property type="entry name" value="Tscrpt_reg_LuxR_C"/>
</dbReference>
<organism evidence="2 3">
    <name type="scientific">Streptomyces telluris</name>
    <dbReference type="NCBI Taxonomy" id="2720021"/>
    <lineage>
        <taxon>Bacteria</taxon>
        <taxon>Bacillati</taxon>
        <taxon>Actinomycetota</taxon>
        <taxon>Actinomycetes</taxon>
        <taxon>Kitasatosporales</taxon>
        <taxon>Streptomycetaceae</taxon>
        <taxon>Streptomyces</taxon>
    </lineage>
</organism>
<evidence type="ECO:0000313" key="3">
    <source>
        <dbReference type="Proteomes" id="UP001142374"/>
    </source>
</evidence>
<dbReference type="SUPFAM" id="SSF46785">
    <property type="entry name" value="Winged helix' DNA-binding domain"/>
    <property type="match status" value="1"/>
</dbReference>
<evidence type="ECO:0000259" key="1">
    <source>
        <dbReference type="PROSITE" id="PS50043"/>
    </source>
</evidence>
<dbReference type="GO" id="GO:0003677">
    <property type="term" value="F:DNA binding"/>
    <property type="evidence" value="ECO:0007669"/>
    <property type="project" value="InterPro"/>
</dbReference>
<sequence>MFTVLGLETKDEAVYREMLESPALGVEEIAARLATSPDRVRACLDKLFELQLIQESFEAPGRFLAVEPAVGIQQLLARQRDELIERQRQMADSHASFIRMLAGTGSASSRGSGVERLEGMDAVQQRLRELARDAAREVLTFMPGGPQSAAALQAARHNDEHALARGVAIRTIGLDGVRDDAATLDYARWLTEQRGEFRTAASLPPRMVLVDGASALIPIDPDNTRKGALCLSDPALLAPLLALFEQTWERSAPLGTEHRHTLTDRERALLTYIAQGHTDESAAKQLHLSPRTTRRMMASLMDQLGARSRFEAGLKAARLGWL</sequence>
<dbReference type="PANTHER" id="PTHR34293">
    <property type="entry name" value="HTH-TYPE TRANSCRIPTIONAL REGULATOR TRMBL2"/>
    <property type="match status" value="1"/>
</dbReference>